<feature type="non-terminal residue" evidence="4">
    <location>
        <position position="454"/>
    </location>
</feature>
<proteinExistence type="predicted"/>
<organism evidence="4">
    <name type="scientific">uncultured Rubrobacteraceae bacterium</name>
    <dbReference type="NCBI Taxonomy" id="349277"/>
    <lineage>
        <taxon>Bacteria</taxon>
        <taxon>Bacillati</taxon>
        <taxon>Actinomycetota</taxon>
        <taxon>Rubrobacteria</taxon>
        <taxon>Rubrobacterales</taxon>
        <taxon>Rubrobacteraceae</taxon>
        <taxon>environmental samples</taxon>
    </lineage>
</organism>
<dbReference type="GO" id="GO:0019622">
    <property type="term" value="P:3-(3-hydroxy)phenylpropionate catabolic process"/>
    <property type="evidence" value="ECO:0007669"/>
    <property type="project" value="TreeGrafter"/>
</dbReference>
<dbReference type="Gene3D" id="3.30.70.2450">
    <property type="match status" value="1"/>
</dbReference>
<dbReference type="GO" id="GO:0008688">
    <property type="term" value="F:3-(3-hydroxyphenyl)propionate hydroxylase activity"/>
    <property type="evidence" value="ECO:0007669"/>
    <property type="project" value="TreeGrafter"/>
</dbReference>
<dbReference type="EMBL" id="CADCVM010000486">
    <property type="protein sequence ID" value="CAA9531785.1"/>
    <property type="molecule type" value="Genomic_DNA"/>
</dbReference>
<dbReference type="AlphaFoldDB" id="A0A6J4TT58"/>
<keyword evidence="1 4" id="KW-0560">Oxidoreductase</keyword>
<dbReference type="PRINTS" id="PR00420">
    <property type="entry name" value="RNGMNOXGNASE"/>
</dbReference>
<feature type="region of interest" description="Disordered" evidence="2">
    <location>
        <begin position="1"/>
        <end position="21"/>
    </location>
</feature>
<dbReference type="GO" id="GO:0071949">
    <property type="term" value="F:FAD binding"/>
    <property type="evidence" value="ECO:0007669"/>
    <property type="project" value="InterPro"/>
</dbReference>
<dbReference type="PANTHER" id="PTHR43476:SF3">
    <property type="entry name" value="FAD-BINDING MONOOXYGENASE"/>
    <property type="match status" value="1"/>
</dbReference>
<sequence length="454" mass="48817">MSSFDTAAGAIRGEEPVGSDPEVLIAGGGPTGLLAANLLGQSGIKVLVVERRPGAVEEPRAVSLDDEAMRSLQGAGLLELASRGVVLPGTGTKYFGAKGQLLAYARGPATPPFGHPVKNPIDQPEFERMLLGGLRRYPGVRVEFSATILDFEQDAEGVSARVRSSDGSTSRVRARYLLGCDGGRSTVRHALGIRMTGTTFAEPWIVVDCVDDPHDERFAMHHGDPRRPSVVVPGRGGRCRYEFMLLPGEDPETASSLPFVRRLLAPHRGEVGPEQIVRSAVYTFHALVTERWRAGRTFLLGDAAHMMPPFAGQGLNSGMRDATNLTWKMAAVLRGAAGDRLLDTYELERRLHAEAIIRLSTRLGGIMMTTNRAKARLRDASIRTGAALPAVRRFLTEMRYKPAPTYKDGLLVEGSAGGDLAGRMLPQPRVLLADGGQAPLDDVLGPSFSLLAVD</sequence>
<protein>
    <submittedName>
        <fullName evidence="4">3-(3-hydroxy-phenyl)propionate hydroxylase</fullName>
        <ecNumber evidence="4">1.14.13.-</ecNumber>
    </submittedName>
</protein>
<dbReference type="Gene3D" id="3.50.50.60">
    <property type="entry name" value="FAD/NAD(P)-binding domain"/>
    <property type="match status" value="1"/>
</dbReference>
<gene>
    <name evidence="4" type="ORF">AVDCRST_MAG05-4490</name>
</gene>
<feature type="domain" description="FAD-binding" evidence="3">
    <location>
        <begin position="22"/>
        <end position="359"/>
    </location>
</feature>
<dbReference type="InterPro" id="IPR002938">
    <property type="entry name" value="FAD-bd"/>
</dbReference>
<evidence type="ECO:0000259" key="3">
    <source>
        <dbReference type="Pfam" id="PF01494"/>
    </source>
</evidence>
<reference evidence="4" key="1">
    <citation type="submission" date="2020-02" db="EMBL/GenBank/DDBJ databases">
        <authorList>
            <person name="Meier V. D."/>
        </authorList>
    </citation>
    <scope>NUCLEOTIDE SEQUENCE</scope>
    <source>
        <strain evidence="4">AVDCRST_MAG05</strain>
    </source>
</reference>
<dbReference type="InterPro" id="IPR036188">
    <property type="entry name" value="FAD/NAD-bd_sf"/>
</dbReference>
<evidence type="ECO:0000313" key="4">
    <source>
        <dbReference type="EMBL" id="CAA9531785.1"/>
    </source>
</evidence>
<dbReference type="InterPro" id="IPR050631">
    <property type="entry name" value="PheA/TfdB_FAD_monoxygenase"/>
</dbReference>
<evidence type="ECO:0000256" key="1">
    <source>
        <dbReference type="ARBA" id="ARBA00023002"/>
    </source>
</evidence>
<dbReference type="EC" id="1.14.13.-" evidence="4"/>
<evidence type="ECO:0000256" key="2">
    <source>
        <dbReference type="SAM" id="MobiDB-lite"/>
    </source>
</evidence>
<name>A0A6J4TT58_9ACTN</name>
<dbReference type="PANTHER" id="PTHR43476">
    <property type="entry name" value="3-(3-HYDROXY-PHENYL)PROPIONATE/3-HYDROXYCINNAMIC ACID HYDROXYLASE"/>
    <property type="match status" value="1"/>
</dbReference>
<dbReference type="SUPFAM" id="SSF51905">
    <property type="entry name" value="FAD/NAD(P)-binding domain"/>
    <property type="match status" value="1"/>
</dbReference>
<dbReference type="Pfam" id="PF01494">
    <property type="entry name" value="FAD_binding_3"/>
    <property type="match status" value="1"/>
</dbReference>
<dbReference type="NCBIfam" id="NF004829">
    <property type="entry name" value="PRK06183.1-3"/>
    <property type="match status" value="1"/>
</dbReference>
<accession>A0A6J4TT58</accession>